<gene>
    <name evidence="3" type="ORF">DDE23_08060</name>
</gene>
<proteinExistence type="predicted"/>
<keyword evidence="4" id="KW-1185">Reference proteome</keyword>
<feature type="region of interest" description="Disordered" evidence="1">
    <location>
        <begin position="33"/>
        <end position="77"/>
    </location>
</feature>
<evidence type="ECO:0000256" key="2">
    <source>
        <dbReference type="SAM" id="SignalP"/>
    </source>
</evidence>
<dbReference type="Pfam" id="PF11720">
    <property type="entry name" value="Inhibitor_I78"/>
    <property type="match status" value="1"/>
</dbReference>
<dbReference type="Gene3D" id="3.30.10.10">
    <property type="entry name" value="Trypsin Inhibitor V, subunit A"/>
    <property type="match status" value="1"/>
</dbReference>
<sequence length="134" mass="13599">MPTVKPLLPLAALILVAACDMPPSGAPYSRAPIAAPAPPPAPVETRPGPAITVPGYQPDPMPNEPARVTTPGDTCGASSLQGFVGSVAPSPFPASGPVRVYAEGDPVTMDHNPSRVNVVVDGDNRQRVVAISCG</sequence>
<feature type="signal peptide" evidence="2">
    <location>
        <begin position="1"/>
        <end position="25"/>
    </location>
</feature>
<dbReference type="EMBL" id="QDDR01000003">
    <property type="protein sequence ID" value="PVE48081.1"/>
    <property type="molecule type" value="Genomic_DNA"/>
</dbReference>
<dbReference type="Proteomes" id="UP000244810">
    <property type="component" value="Unassembled WGS sequence"/>
</dbReference>
<comment type="caution">
    <text evidence="3">The sequence shown here is derived from an EMBL/GenBank/DDBJ whole genome shotgun (WGS) entry which is preliminary data.</text>
</comment>
<evidence type="ECO:0000313" key="3">
    <source>
        <dbReference type="EMBL" id="PVE48081.1"/>
    </source>
</evidence>
<dbReference type="InterPro" id="IPR021719">
    <property type="entry name" value="Prot_inh_I78"/>
</dbReference>
<name>A0A2T7UU28_9RHOB</name>
<evidence type="ECO:0000313" key="4">
    <source>
        <dbReference type="Proteomes" id="UP000244810"/>
    </source>
</evidence>
<dbReference type="PROSITE" id="PS51257">
    <property type="entry name" value="PROKAR_LIPOPROTEIN"/>
    <property type="match status" value="1"/>
</dbReference>
<evidence type="ECO:0000256" key="1">
    <source>
        <dbReference type="SAM" id="MobiDB-lite"/>
    </source>
</evidence>
<reference evidence="3 4" key="1">
    <citation type="journal article" date="2011" name="Syst. Appl. Microbiol.">
        <title>Defluviimonas denitrificans gen. nov., sp. nov., and Pararhodobacter aggregans gen. nov., sp. nov., non-phototrophic Rhodobacteraceae from the biofilter of a marine aquaculture.</title>
        <authorList>
            <person name="Foesel B.U."/>
            <person name="Drake H.L."/>
            <person name="Schramm A."/>
        </authorList>
    </citation>
    <scope>NUCLEOTIDE SEQUENCE [LARGE SCALE GENOMIC DNA]</scope>
    <source>
        <strain evidence="3 4">D1-19</strain>
    </source>
</reference>
<accession>A0A2T7UU28</accession>
<protein>
    <recommendedName>
        <fullName evidence="5">Peptidase inhibitor I78</fullName>
    </recommendedName>
</protein>
<dbReference type="AlphaFoldDB" id="A0A2T7UU28"/>
<organism evidence="3 4">
    <name type="scientific">Pararhodobacter aggregans</name>
    <dbReference type="NCBI Taxonomy" id="404875"/>
    <lineage>
        <taxon>Bacteria</taxon>
        <taxon>Pseudomonadati</taxon>
        <taxon>Pseudomonadota</taxon>
        <taxon>Alphaproteobacteria</taxon>
        <taxon>Rhodobacterales</taxon>
        <taxon>Paracoccaceae</taxon>
        <taxon>Pararhodobacter</taxon>
    </lineage>
</organism>
<evidence type="ECO:0008006" key="5">
    <source>
        <dbReference type="Google" id="ProtNLM"/>
    </source>
</evidence>
<keyword evidence="2" id="KW-0732">Signal</keyword>
<feature type="chain" id="PRO_5015563289" description="Peptidase inhibitor I78" evidence="2">
    <location>
        <begin position="26"/>
        <end position="134"/>
    </location>
</feature>